<reference evidence="4 5" key="1">
    <citation type="submission" date="2016-12" db="EMBL/GenBank/DDBJ databases">
        <title>The draft genome sequence of HSLHS2.</title>
        <authorList>
            <person name="Hu D."/>
            <person name="Wang L."/>
            <person name="Shao Z."/>
        </authorList>
    </citation>
    <scope>NUCLEOTIDE SEQUENCE [LARGE SCALE GENOMIC DNA]</scope>
    <source>
        <strain evidence="4">MCCC 1A06712</strain>
    </source>
</reference>
<dbReference type="InterPro" id="IPR013783">
    <property type="entry name" value="Ig-like_fold"/>
</dbReference>
<feature type="domain" description="Bacterial Ig-like" evidence="2">
    <location>
        <begin position="603"/>
        <end position="670"/>
    </location>
</feature>
<feature type="domain" description="Bacterial Ig-like" evidence="2">
    <location>
        <begin position="796"/>
        <end position="866"/>
    </location>
</feature>
<dbReference type="InterPro" id="IPR044016">
    <property type="entry name" value="Big_13"/>
</dbReference>
<evidence type="ECO:0000313" key="5">
    <source>
        <dbReference type="Proteomes" id="UP000194664"/>
    </source>
</evidence>
<dbReference type="Pfam" id="PF19077">
    <property type="entry name" value="Big_13"/>
    <property type="match status" value="7"/>
</dbReference>
<feature type="domain" description="Biofilm-associated protein BapA-like prefix-like" evidence="3">
    <location>
        <begin position="37"/>
        <end position="93"/>
    </location>
</feature>
<dbReference type="InterPro" id="IPR048051">
    <property type="entry name" value="BapA-like_prefix-like"/>
</dbReference>
<feature type="domain" description="Bacterial Ig-like" evidence="2">
    <location>
        <begin position="384"/>
        <end position="475"/>
    </location>
</feature>
<comment type="caution">
    <text evidence="4">The sequence shown here is derived from an EMBL/GenBank/DDBJ whole genome shotgun (WGS) entry which is preliminary data.</text>
</comment>
<evidence type="ECO:0000256" key="1">
    <source>
        <dbReference type="SAM" id="MobiDB-lite"/>
    </source>
</evidence>
<keyword evidence="5" id="KW-1185">Reference proteome</keyword>
<dbReference type="EMBL" id="MSPP01000001">
    <property type="protein sequence ID" value="OUD10566.1"/>
    <property type="molecule type" value="Genomic_DNA"/>
</dbReference>
<organism evidence="4 5">
    <name type="scientific">Marivivens niveibacter</name>
    <dbReference type="NCBI Taxonomy" id="1930667"/>
    <lineage>
        <taxon>Bacteria</taxon>
        <taxon>Pseudomonadati</taxon>
        <taxon>Pseudomonadota</taxon>
        <taxon>Alphaproteobacteria</taxon>
        <taxon>Rhodobacterales</taxon>
        <taxon>Paracoccaceae</taxon>
        <taxon>Marivivens group</taxon>
        <taxon>Marivivens</taxon>
    </lineage>
</organism>
<dbReference type="Proteomes" id="UP000194664">
    <property type="component" value="Unassembled WGS sequence"/>
</dbReference>
<accession>A0A251X1U3</accession>
<evidence type="ECO:0000259" key="3">
    <source>
        <dbReference type="Pfam" id="PF22783"/>
    </source>
</evidence>
<gene>
    <name evidence="4" type="ORF">BVC71_03485</name>
</gene>
<feature type="domain" description="Bacterial Ig-like" evidence="2">
    <location>
        <begin position="312"/>
        <end position="378"/>
    </location>
</feature>
<evidence type="ECO:0000313" key="4">
    <source>
        <dbReference type="EMBL" id="OUD10566.1"/>
    </source>
</evidence>
<dbReference type="RefSeq" id="WP_086450215.1">
    <property type="nucleotide sequence ID" value="NZ_MSPP01000001.1"/>
</dbReference>
<feature type="domain" description="Bacterial Ig-like" evidence="2">
    <location>
        <begin position="700"/>
        <end position="768"/>
    </location>
</feature>
<dbReference type="OrthoDB" id="7858035at2"/>
<proteinExistence type="predicted"/>
<name>A0A251X1U3_9RHOB</name>
<feature type="domain" description="Bacterial Ig-like" evidence="2">
    <location>
        <begin position="503"/>
        <end position="572"/>
    </location>
</feature>
<dbReference type="AlphaFoldDB" id="A0A251X1U3"/>
<evidence type="ECO:0008006" key="6">
    <source>
        <dbReference type="Google" id="ProtNLM"/>
    </source>
</evidence>
<sequence>MSAINFVARNVAGEVYHGSVAGDGASASIIATQDQQISLNLSRAQVQSYSREGQALQVALIDGRVIMIEGFFSPEGIPENNLYLSSGGVLAEVELSAADGAYYYANYAEAEAFGKWSPNDDLFFLETPNVQVAGYNQVYGTDEEVGMLAAPLLTGLGGLGLAGGGVGAAVLGGTLLVGETVNGGGSGPSVEVTEGTTTSDGTVVSGDDYSDGVVITGTGTAGGEITVTVEGETATTTVGDDGTWTVVYEPGLLPEGEYTTEATVTITVGDQTETVTSEIQFDTQTTVSMDETTGGDGVVNSEEFEGGIVLSGAVEEGSTVIVTIDGMSHEATVSGGTWTLTLSNDQLAEGEYDLNVTVEATDAYGNVATTTGTVTIDTVTEVTLSDATIAGDGVVNAVEHSEGFDISGTAQPGATVDVTIGLVTHTVTADANGNWTTTFTENDIEPGTYAADVNVVATDAAGNTASTTGTIQIDTEMGLSIDAAAGGSDSVINAAEAASGLILTGTAEAGSTVEVTMNGATRTVTAGSNGSWSATWTAAELPSGEGAIAVTAVATDASGNVETSSTTIDYDTVVNTLTHTNGAVGGDGVINLDEQGQAITASGMVEPGSTVTVTLAGVSMAATVSASGAWSVTYPAGSIPTGEYDTELVISATDAAGNTSSLTESVLVDTVAGDVALSSAPIEIDDVINAVEVADGVVISGTATPGLTVTVTLGAASHQVVAAADGSWSSTFLSSEIPSGTYTTDVTATITDAAGNSKTVTDTVDVDTHVDDYAFSQVQIEGDGMVSGAEASDGISFSGTVEPGSIVVVNFAGASRTVQAGADGTWSVDFTASEIPGGEYEATLTARATDPAGNVSTITETVEVDTIVNTLNMAAAETDNVANAAELADGLTLTGQVEPGSTVVVTFDGITRVATVDANGNWTVHYDADEIRAGEYDANVTIVATDAVGNQRTETTTVEIDTLGPDAPVVTSLDQGRDGLRSIGIADEDTDLEVFKVSGTGGVTELTADAVQDARYDEVDLYFDQAVPDGSQLVLASTDAAGNETSTLFVLDEAGTNIVNIDNSGLDGFDIRSIDLQFAENSELELSAQDIEDLTGGMGELTILGSNDDTVTMTGATDTGSTRDVDGSTYNIYTLGDDGTVLVNEDINVII</sequence>
<feature type="domain" description="Bacterial Ig-like" evidence="2">
    <location>
        <begin position="877"/>
        <end position="962"/>
    </location>
</feature>
<evidence type="ECO:0000259" key="2">
    <source>
        <dbReference type="Pfam" id="PF19077"/>
    </source>
</evidence>
<protein>
    <recommendedName>
        <fullName evidence="6">RTX toxin</fullName>
    </recommendedName>
</protein>
<feature type="compositionally biased region" description="Low complexity" evidence="1">
    <location>
        <begin position="189"/>
        <end position="205"/>
    </location>
</feature>
<dbReference type="NCBIfam" id="NF033510">
    <property type="entry name" value="Ca_tandemer"/>
    <property type="match status" value="8"/>
</dbReference>
<feature type="region of interest" description="Disordered" evidence="1">
    <location>
        <begin position="186"/>
        <end position="205"/>
    </location>
</feature>
<dbReference type="Gene3D" id="2.60.40.10">
    <property type="entry name" value="Immunoglobulins"/>
    <property type="match status" value="8"/>
</dbReference>
<dbReference type="Pfam" id="PF22783">
    <property type="entry name" value="BapA_N"/>
    <property type="match status" value="1"/>
</dbReference>